<dbReference type="UniPathway" id="UPA00659"/>
<dbReference type="AlphaFoldDB" id="A0A240E839"/>
<gene>
    <name evidence="16" type="ORF">SAMN05421731_103117</name>
</gene>
<feature type="domain" description="3-hydroxyacyl-CoA dehydrogenase NAD binding" evidence="15">
    <location>
        <begin position="318"/>
        <end position="496"/>
    </location>
</feature>
<dbReference type="GO" id="GO:0006635">
    <property type="term" value="P:fatty acid beta-oxidation"/>
    <property type="evidence" value="ECO:0007669"/>
    <property type="project" value="UniProtKB-UniPathway"/>
</dbReference>
<evidence type="ECO:0000256" key="2">
    <source>
        <dbReference type="ARBA" id="ARBA00007005"/>
    </source>
</evidence>
<dbReference type="GO" id="GO:0036125">
    <property type="term" value="C:fatty acid beta-oxidation multienzyme complex"/>
    <property type="evidence" value="ECO:0007669"/>
    <property type="project" value="InterPro"/>
</dbReference>
<dbReference type="SUPFAM" id="SSF52096">
    <property type="entry name" value="ClpP/crotonase"/>
    <property type="match status" value="1"/>
</dbReference>
<dbReference type="InterPro" id="IPR001753">
    <property type="entry name" value="Enoyl-CoA_hydra/iso"/>
</dbReference>
<evidence type="ECO:0000256" key="5">
    <source>
        <dbReference type="ARBA" id="ARBA00022832"/>
    </source>
</evidence>
<name>A0A240E839_9GAMM</name>
<comment type="pathway">
    <text evidence="1">Lipid metabolism; fatty acid beta-oxidation.</text>
</comment>
<dbReference type="Pfam" id="PF00725">
    <property type="entry name" value="3HCDH"/>
    <property type="match status" value="1"/>
</dbReference>
<keyword evidence="11" id="KW-0456">Lyase</keyword>
<comment type="similarity">
    <text evidence="2">In the central section; belongs to the 3-hydroxyacyl-CoA dehydrogenase family.</text>
</comment>
<keyword evidence="9" id="KW-0443">Lipid metabolism</keyword>
<dbReference type="GO" id="GO:0004300">
    <property type="term" value="F:enoyl-CoA hydratase activity"/>
    <property type="evidence" value="ECO:0007669"/>
    <property type="project" value="UniProtKB-EC"/>
</dbReference>
<dbReference type="Pfam" id="PF02737">
    <property type="entry name" value="3HCDH_N"/>
    <property type="match status" value="1"/>
</dbReference>
<organism evidence="16 17">
    <name type="scientific">Acinetobacter puyangensis</name>
    <dbReference type="NCBI Taxonomy" id="1096779"/>
    <lineage>
        <taxon>Bacteria</taxon>
        <taxon>Pseudomonadati</taxon>
        <taxon>Pseudomonadota</taxon>
        <taxon>Gammaproteobacteria</taxon>
        <taxon>Moraxellales</taxon>
        <taxon>Moraxellaceae</taxon>
        <taxon>Acinetobacter</taxon>
    </lineage>
</organism>
<dbReference type="InterPro" id="IPR036291">
    <property type="entry name" value="NAD(P)-bd_dom_sf"/>
</dbReference>
<dbReference type="OrthoDB" id="5389341at2"/>
<dbReference type="Proteomes" id="UP000219042">
    <property type="component" value="Unassembled WGS sequence"/>
</dbReference>
<evidence type="ECO:0000256" key="7">
    <source>
        <dbReference type="ARBA" id="ARBA00023002"/>
    </source>
</evidence>
<proteinExistence type="inferred from homology"/>
<dbReference type="Gene3D" id="3.40.50.720">
    <property type="entry name" value="NAD(P)-binding Rossmann-like Domain"/>
    <property type="match status" value="1"/>
</dbReference>
<evidence type="ECO:0000256" key="1">
    <source>
        <dbReference type="ARBA" id="ARBA00005005"/>
    </source>
</evidence>
<protein>
    <recommendedName>
        <fullName evidence="4">enoyl-CoA hydratase</fullName>
        <ecNumber evidence="4">4.2.1.17</ecNumber>
    </recommendedName>
</protein>
<evidence type="ECO:0000313" key="16">
    <source>
        <dbReference type="EMBL" id="SNX44379.1"/>
    </source>
</evidence>
<keyword evidence="8" id="KW-0520">NAD</keyword>
<keyword evidence="12" id="KW-0511">Multifunctional enzyme</keyword>
<dbReference type="InterPro" id="IPR029045">
    <property type="entry name" value="ClpP/crotonase-like_dom_sf"/>
</dbReference>
<dbReference type="NCBIfam" id="NF008727">
    <property type="entry name" value="PRK11730.1"/>
    <property type="match status" value="1"/>
</dbReference>
<dbReference type="RefSeq" id="WP_097078637.1">
    <property type="nucleotide sequence ID" value="NZ_BAABHT010000001.1"/>
</dbReference>
<evidence type="ECO:0000256" key="10">
    <source>
        <dbReference type="ARBA" id="ARBA00023235"/>
    </source>
</evidence>
<dbReference type="EC" id="4.2.1.17" evidence="4"/>
<dbReference type="GO" id="GO:0016509">
    <property type="term" value="F:long-chain (3S)-3-hydroxyacyl-CoA dehydrogenase (NAD+) activity"/>
    <property type="evidence" value="ECO:0007669"/>
    <property type="project" value="TreeGrafter"/>
</dbReference>
<dbReference type="InterPro" id="IPR006176">
    <property type="entry name" value="3-OHacyl-CoA_DH_NAD-bd"/>
</dbReference>
<keyword evidence="6" id="KW-0442">Lipid degradation</keyword>
<accession>A0A240E839</accession>
<dbReference type="PANTHER" id="PTHR43612:SF3">
    <property type="entry name" value="TRIFUNCTIONAL ENZYME SUBUNIT ALPHA, MITOCHONDRIAL"/>
    <property type="match status" value="1"/>
</dbReference>
<evidence type="ECO:0000256" key="8">
    <source>
        <dbReference type="ARBA" id="ARBA00023027"/>
    </source>
</evidence>
<evidence type="ECO:0000259" key="14">
    <source>
        <dbReference type="Pfam" id="PF00725"/>
    </source>
</evidence>
<dbReference type="SUPFAM" id="SSF51735">
    <property type="entry name" value="NAD(P)-binding Rossmann-fold domains"/>
    <property type="match status" value="1"/>
</dbReference>
<feature type="domain" description="3-hydroxyacyl-CoA dehydrogenase C-terminal" evidence="14">
    <location>
        <begin position="498"/>
        <end position="593"/>
    </location>
</feature>
<evidence type="ECO:0000256" key="12">
    <source>
        <dbReference type="ARBA" id="ARBA00023268"/>
    </source>
</evidence>
<evidence type="ECO:0000256" key="3">
    <source>
        <dbReference type="ARBA" id="ARBA00008750"/>
    </source>
</evidence>
<dbReference type="Gene3D" id="3.90.226.10">
    <property type="entry name" value="2-enoyl-CoA Hydratase, Chain A, domain 1"/>
    <property type="match status" value="1"/>
</dbReference>
<dbReference type="InterPro" id="IPR006180">
    <property type="entry name" value="3-OHacyl-CoA_DH_CS"/>
</dbReference>
<dbReference type="InterPro" id="IPR050136">
    <property type="entry name" value="FA_oxidation_alpha_subunit"/>
</dbReference>
<dbReference type="Gene3D" id="1.10.1040.50">
    <property type="match status" value="1"/>
</dbReference>
<keyword evidence="17" id="KW-1185">Reference proteome</keyword>
<keyword evidence="10" id="KW-0413">Isomerase</keyword>
<dbReference type="InterPro" id="IPR006108">
    <property type="entry name" value="3HC_DH_C"/>
</dbReference>
<evidence type="ECO:0000313" key="17">
    <source>
        <dbReference type="Proteomes" id="UP000219042"/>
    </source>
</evidence>
<dbReference type="FunFam" id="3.40.50.720:FF:000009">
    <property type="entry name" value="Fatty oxidation complex, alpha subunit"/>
    <property type="match status" value="1"/>
</dbReference>
<keyword evidence="7" id="KW-0560">Oxidoreductase</keyword>
<dbReference type="EMBL" id="OANT01000003">
    <property type="protein sequence ID" value="SNX44379.1"/>
    <property type="molecule type" value="Genomic_DNA"/>
</dbReference>
<dbReference type="NCBIfam" id="TIGR02437">
    <property type="entry name" value="FadB"/>
    <property type="match status" value="1"/>
</dbReference>
<dbReference type="GO" id="GO:0070403">
    <property type="term" value="F:NAD+ binding"/>
    <property type="evidence" value="ECO:0007669"/>
    <property type="project" value="InterPro"/>
</dbReference>
<dbReference type="GO" id="GO:0008692">
    <property type="term" value="F:3-hydroxybutyryl-CoA epimerase activity"/>
    <property type="evidence" value="ECO:0007669"/>
    <property type="project" value="InterPro"/>
</dbReference>
<comment type="catalytic activity">
    <reaction evidence="13">
        <text>a (3S)-3-hydroxyacyl-CoA + NAD(+) = a 3-oxoacyl-CoA + NADH + H(+)</text>
        <dbReference type="Rhea" id="RHEA:22432"/>
        <dbReference type="ChEBI" id="CHEBI:15378"/>
        <dbReference type="ChEBI" id="CHEBI:57318"/>
        <dbReference type="ChEBI" id="CHEBI:57540"/>
        <dbReference type="ChEBI" id="CHEBI:57945"/>
        <dbReference type="ChEBI" id="CHEBI:90726"/>
        <dbReference type="EC" id="1.1.1.35"/>
    </reaction>
</comment>
<dbReference type="PANTHER" id="PTHR43612">
    <property type="entry name" value="TRIFUNCTIONAL ENZYME SUBUNIT ALPHA"/>
    <property type="match status" value="1"/>
</dbReference>
<evidence type="ECO:0000256" key="6">
    <source>
        <dbReference type="ARBA" id="ARBA00022963"/>
    </source>
</evidence>
<evidence type="ECO:0000256" key="11">
    <source>
        <dbReference type="ARBA" id="ARBA00023239"/>
    </source>
</evidence>
<comment type="similarity">
    <text evidence="3">In the N-terminal section; belongs to the enoyl-CoA hydratase/isomerase family.</text>
</comment>
<keyword evidence="5" id="KW-0276">Fatty acid metabolism</keyword>
<evidence type="ECO:0000259" key="15">
    <source>
        <dbReference type="Pfam" id="PF02737"/>
    </source>
</evidence>
<dbReference type="InterPro" id="IPR012799">
    <property type="entry name" value="FadB"/>
</dbReference>
<dbReference type="CDD" id="cd06558">
    <property type="entry name" value="crotonase-like"/>
    <property type="match status" value="1"/>
</dbReference>
<evidence type="ECO:0000256" key="9">
    <source>
        <dbReference type="ARBA" id="ARBA00023098"/>
    </source>
</evidence>
<reference evidence="17" key="1">
    <citation type="submission" date="2016-09" db="EMBL/GenBank/DDBJ databases">
        <authorList>
            <person name="Varghese N."/>
            <person name="Submissions S."/>
        </authorList>
    </citation>
    <scope>NUCLEOTIDE SEQUENCE [LARGE SCALE GENOMIC DNA]</scope>
    <source>
        <strain evidence="17">ANC 4466</strain>
    </source>
</reference>
<dbReference type="Pfam" id="PF00378">
    <property type="entry name" value="ECH_1"/>
    <property type="match status" value="1"/>
</dbReference>
<dbReference type="GO" id="GO:0004165">
    <property type="term" value="F:delta(3)-delta(2)-enoyl-CoA isomerase activity"/>
    <property type="evidence" value="ECO:0007669"/>
    <property type="project" value="InterPro"/>
</dbReference>
<evidence type="ECO:0000256" key="13">
    <source>
        <dbReference type="ARBA" id="ARBA00049556"/>
    </source>
</evidence>
<dbReference type="InterPro" id="IPR008927">
    <property type="entry name" value="6-PGluconate_DH-like_C_sf"/>
</dbReference>
<dbReference type="SUPFAM" id="SSF48179">
    <property type="entry name" value="6-phosphogluconate dehydrogenase C-terminal domain-like"/>
    <property type="match status" value="2"/>
</dbReference>
<sequence length="717" mass="77606">MIHNGNAITVQLLSDGIAELRFDLQGESVNKFNQVTLEDLKAATDAIKTNSEVKGLIVTSGKPVFIVGADITEFGSYFSAGAEVIAEKTLVAHDIFNAFEDLDIPKVVAINGIALGGGFEICLACDYRVMSTAAQVGLPEVKLGIFPGYGGTVRLTRVIGIDNALEWIAAGAQQKPEAALKVGAVDAVVAPEKLHDAAIDLVKKALAGELDWKAKRQEKLVPVKLSPIEQMMAFNSAKGVVLAKANPAQYPAPKLAIDSIQISATQNRDDAVKTEAKFFGQAAATPQAEALIGLFLNDQLVKKVSKKHEKGAHPVNQAAVLGAGIMGGGIAYQAASKGTPIIMKDIGNPQLALGLKEANTLLTKQVERKKLTPAKAGETLARIRASLSYDEFKEVDIVIEAVTENPKVKEIVLADTEKHVRENTIIASNTSTISITRLAKALQRPENFVGMHFFNPVHMMPLVEVIRGEKTSDEAIATTVVLAQKMGKTPIVVNDCPGFLVNRVLFPYFGAFDLLLKDGADFQQIDKIMEKFGWPMGPAYLIDVVGIDTGVHGAEVMAEGFPDRMKPDYKGSIEVMYENKRLGQKNDVGFYKYELDRKGKKAKTVDPTAYELVATVATSDKREFDAQEIIDRMMLALGNETVRCLEDNIVATAAEADMAMIMGIGFPPFRGGPCRYIDQTGVAEYVALCDKYAHLGKAYEAPQLLRDMAANNKKFYG</sequence>
<dbReference type="PROSITE" id="PS00067">
    <property type="entry name" value="3HCDH"/>
    <property type="match status" value="1"/>
</dbReference>
<evidence type="ECO:0000256" key="4">
    <source>
        <dbReference type="ARBA" id="ARBA00012076"/>
    </source>
</evidence>